<comment type="caution">
    <text evidence="1">The sequence shown here is derived from an EMBL/GenBank/DDBJ whole genome shotgun (WGS) entry which is preliminary data.</text>
</comment>
<reference evidence="1 2" key="1">
    <citation type="journal article" date="2021" name="Elife">
        <title>Chloroplast acquisition without the gene transfer in kleptoplastic sea slugs, Plakobranchus ocellatus.</title>
        <authorList>
            <person name="Maeda T."/>
            <person name="Takahashi S."/>
            <person name="Yoshida T."/>
            <person name="Shimamura S."/>
            <person name="Takaki Y."/>
            <person name="Nagai Y."/>
            <person name="Toyoda A."/>
            <person name="Suzuki Y."/>
            <person name="Arimoto A."/>
            <person name="Ishii H."/>
            <person name="Satoh N."/>
            <person name="Nishiyama T."/>
            <person name="Hasebe M."/>
            <person name="Maruyama T."/>
            <person name="Minagawa J."/>
            <person name="Obokata J."/>
            <person name="Shigenobu S."/>
        </authorList>
    </citation>
    <scope>NUCLEOTIDE SEQUENCE [LARGE SCALE GENOMIC DNA]</scope>
</reference>
<accession>A0AAV4JA37</accession>
<dbReference type="Proteomes" id="UP000762676">
    <property type="component" value="Unassembled WGS sequence"/>
</dbReference>
<protein>
    <submittedName>
        <fullName evidence="1">Uncharacterized protein</fullName>
    </submittedName>
</protein>
<organism evidence="1 2">
    <name type="scientific">Elysia marginata</name>
    <dbReference type="NCBI Taxonomy" id="1093978"/>
    <lineage>
        <taxon>Eukaryota</taxon>
        <taxon>Metazoa</taxon>
        <taxon>Spiralia</taxon>
        <taxon>Lophotrochozoa</taxon>
        <taxon>Mollusca</taxon>
        <taxon>Gastropoda</taxon>
        <taxon>Heterobranchia</taxon>
        <taxon>Euthyneura</taxon>
        <taxon>Panpulmonata</taxon>
        <taxon>Sacoglossa</taxon>
        <taxon>Placobranchoidea</taxon>
        <taxon>Plakobranchidae</taxon>
        <taxon>Elysia</taxon>
    </lineage>
</organism>
<dbReference type="EMBL" id="BMAT01006740">
    <property type="protein sequence ID" value="GFS18864.1"/>
    <property type="molecule type" value="Genomic_DNA"/>
</dbReference>
<keyword evidence="2" id="KW-1185">Reference proteome</keyword>
<sequence length="131" mass="14604">MKRETVLLFFITVEPACGPVEEGKSTALTCDVNTAGCSVATVARWRAGETILVICNYNVCGGLYSSDFPTTISPTRSTLTIPNVSRVTPFNMETQWTCNPCYRGYFTVCDKLQIFGGLILNLRFFVRLKRE</sequence>
<name>A0AAV4JA37_9GAST</name>
<proteinExistence type="predicted"/>
<dbReference type="AlphaFoldDB" id="A0AAV4JA37"/>
<evidence type="ECO:0000313" key="2">
    <source>
        <dbReference type="Proteomes" id="UP000762676"/>
    </source>
</evidence>
<gene>
    <name evidence="1" type="ORF">ElyMa_003273900</name>
</gene>
<evidence type="ECO:0000313" key="1">
    <source>
        <dbReference type="EMBL" id="GFS18864.1"/>
    </source>
</evidence>